<sequence length="333" mass="38538">MSFITNSIIIGFCCFYGFGHCSEQFSYDLNKLTAQEAFEKGRLLRAQFKNIEGRKYLKFAAEQGDENAAYLLAMDLISFKSTIRTPPESKYYLNIAAKNGSRKAMLYLYLHANWLEIEERGLWKTRYYEILINLGKSAPAQVFYELAMYHKGNDDDLSQYYLERAIDLEHPKALMELAHQIEDGSGLFIVPGSRQTQARILYLQAAQTGYLPAILKYIKYLESVEKFENAYEWRVKAMEIGDLTSLPILASILTSQSENYRFVETDVQTAKAYFNVYLESAGRDRLPALYSNIEVKLTKLSLRQGNDLNDNNLIEHEIKKYGPFFNHDAHWEY</sequence>
<evidence type="ECO:0000313" key="2">
    <source>
        <dbReference type="Proteomes" id="UP000092528"/>
    </source>
</evidence>
<dbReference type="SUPFAM" id="SSF81901">
    <property type="entry name" value="HCP-like"/>
    <property type="match status" value="2"/>
</dbReference>
<dbReference type="PATRIC" id="fig|45658.7.peg.4419"/>
<dbReference type="RefSeq" id="WP_231893220.1">
    <property type="nucleotide sequence ID" value="NZ_CP016416.1"/>
</dbReference>
<dbReference type="EMBL" id="CP016416">
    <property type="protein sequence ID" value="ANU39467.1"/>
    <property type="molecule type" value="Genomic_DNA"/>
</dbReference>
<organism evidence="1 2">
    <name type="scientific">Vibrio scophthalmi</name>
    <dbReference type="NCBI Taxonomy" id="45658"/>
    <lineage>
        <taxon>Bacteria</taxon>
        <taxon>Pseudomonadati</taxon>
        <taxon>Pseudomonadota</taxon>
        <taxon>Gammaproteobacteria</taxon>
        <taxon>Vibrionales</taxon>
        <taxon>Vibrionaceae</taxon>
        <taxon>Vibrio</taxon>
    </lineage>
</organism>
<name>A0A1C7FIG0_9VIBR</name>
<protein>
    <recommendedName>
        <fullName evidence="3">Sel1 repeat family protein</fullName>
    </recommendedName>
</protein>
<evidence type="ECO:0000313" key="1">
    <source>
        <dbReference type="EMBL" id="ANU39467.1"/>
    </source>
</evidence>
<keyword evidence="2" id="KW-1185">Reference proteome</keyword>
<dbReference type="PANTHER" id="PTHR11102:SF160">
    <property type="entry name" value="ERAD-ASSOCIATED E3 UBIQUITIN-PROTEIN LIGASE COMPONENT HRD3"/>
    <property type="match status" value="1"/>
</dbReference>
<dbReference type="InterPro" id="IPR011990">
    <property type="entry name" value="TPR-like_helical_dom_sf"/>
</dbReference>
<reference evidence="1 2" key="1">
    <citation type="submission" date="2016-07" db="EMBL/GenBank/DDBJ databases">
        <title>Genome sequencing of Vibrio scophthalmi strain VS-05, an isolated from Paralichthys olivaceus.</title>
        <authorList>
            <person name="Han H.-J."/>
        </authorList>
    </citation>
    <scope>NUCLEOTIDE SEQUENCE [LARGE SCALE GENOMIC DNA]</scope>
    <source>
        <strain evidence="1 2">VS-05</strain>
        <plasmid evidence="2">pvs127</plasmid>
    </source>
</reference>
<dbReference type="PANTHER" id="PTHR11102">
    <property type="entry name" value="SEL-1-LIKE PROTEIN"/>
    <property type="match status" value="1"/>
</dbReference>
<dbReference type="InterPro" id="IPR050767">
    <property type="entry name" value="Sel1_AlgK"/>
</dbReference>
<evidence type="ECO:0008006" key="3">
    <source>
        <dbReference type="Google" id="ProtNLM"/>
    </source>
</evidence>
<keyword evidence="1" id="KW-0614">Plasmid</keyword>
<gene>
    <name evidence="1" type="ORF">VSVS05_04432</name>
</gene>
<dbReference type="AlphaFoldDB" id="A0A1C7FIG0"/>
<dbReference type="Proteomes" id="UP000092528">
    <property type="component" value="Plasmid pVS127"/>
</dbReference>
<geneLocation type="plasmid" evidence="2">
    <name>pvs127</name>
</geneLocation>
<proteinExistence type="predicted"/>
<accession>A0A1C7FIG0</accession>
<dbReference type="Gene3D" id="1.25.40.10">
    <property type="entry name" value="Tetratricopeptide repeat domain"/>
    <property type="match status" value="1"/>
</dbReference>